<dbReference type="GO" id="GO:0031122">
    <property type="term" value="P:cytoplasmic microtubule organization"/>
    <property type="evidence" value="ECO:0007669"/>
    <property type="project" value="TreeGrafter"/>
</dbReference>
<evidence type="ECO:0000313" key="7">
    <source>
        <dbReference type="EMBL" id="CAI8017731.1"/>
    </source>
</evidence>
<evidence type="ECO:0000256" key="2">
    <source>
        <dbReference type="ARBA" id="ARBA00022490"/>
    </source>
</evidence>
<dbReference type="Proteomes" id="UP001174909">
    <property type="component" value="Unassembled WGS sequence"/>
</dbReference>
<sequence>MQHEIFLALAGCPGSTFTVSRESGLFEVITDLPFIHPSEVAILNRLSGLGTYYKQLNDFTKQQTTFCTALDLIKDEGNLYHKAMAYGFDKVLDSYRKKLVDVEQKCMMQPDLPISHIQHEFEDFQLLLPALDSCLKYVHNHKLQGCQILSFLHQQCSSGISSVETAFTRILDTCPMCFHKQLSAWM</sequence>
<evidence type="ECO:0000313" key="8">
    <source>
        <dbReference type="Proteomes" id="UP001174909"/>
    </source>
</evidence>
<reference evidence="7" key="1">
    <citation type="submission" date="2023-03" db="EMBL/GenBank/DDBJ databases">
        <authorList>
            <person name="Steffen K."/>
            <person name="Cardenas P."/>
        </authorList>
    </citation>
    <scope>NUCLEOTIDE SEQUENCE</scope>
</reference>
<dbReference type="GO" id="GO:0051321">
    <property type="term" value="P:meiotic cell cycle"/>
    <property type="evidence" value="ECO:0007669"/>
    <property type="project" value="TreeGrafter"/>
</dbReference>
<evidence type="ECO:0000256" key="4">
    <source>
        <dbReference type="ARBA" id="ARBA00023212"/>
    </source>
</evidence>
<comment type="similarity">
    <text evidence="5">Belongs to the TUBGCP family.</text>
</comment>
<dbReference type="InterPro" id="IPR007259">
    <property type="entry name" value="GCP"/>
</dbReference>
<dbReference type="EMBL" id="CASHTH010001652">
    <property type="protein sequence ID" value="CAI8017731.1"/>
    <property type="molecule type" value="Genomic_DNA"/>
</dbReference>
<dbReference type="GO" id="GO:0000930">
    <property type="term" value="C:gamma-tubulin complex"/>
    <property type="evidence" value="ECO:0007669"/>
    <property type="project" value="TreeGrafter"/>
</dbReference>
<keyword evidence="3 5" id="KW-0493">Microtubule</keyword>
<dbReference type="InterPro" id="IPR041470">
    <property type="entry name" value="GCP_N"/>
</dbReference>
<evidence type="ECO:0000259" key="6">
    <source>
        <dbReference type="Pfam" id="PF17681"/>
    </source>
</evidence>
<comment type="caution">
    <text evidence="7">The sequence shown here is derived from an EMBL/GenBank/DDBJ whole genome shotgun (WGS) entry which is preliminary data.</text>
</comment>
<dbReference type="GO" id="GO:0051225">
    <property type="term" value="P:spindle assembly"/>
    <property type="evidence" value="ECO:0007669"/>
    <property type="project" value="TreeGrafter"/>
</dbReference>
<dbReference type="GO" id="GO:0051011">
    <property type="term" value="F:microtubule minus-end binding"/>
    <property type="evidence" value="ECO:0007669"/>
    <property type="project" value="TreeGrafter"/>
</dbReference>
<dbReference type="GO" id="GO:0000922">
    <property type="term" value="C:spindle pole"/>
    <property type="evidence" value="ECO:0007669"/>
    <property type="project" value="InterPro"/>
</dbReference>
<evidence type="ECO:0000256" key="5">
    <source>
        <dbReference type="RuleBase" id="RU363050"/>
    </source>
</evidence>
<evidence type="ECO:0000256" key="1">
    <source>
        <dbReference type="ARBA" id="ARBA00004267"/>
    </source>
</evidence>
<evidence type="ECO:0000256" key="3">
    <source>
        <dbReference type="ARBA" id="ARBA00022701"/>
    </source>
</evidence>
<protein>
    <recommendedName>
        <fullName evidence="5">Gamma-tubulin complex component</fullName>
    </recommendedName>
</protein>
<proteinExistence type="inferred from homology"/>
<comment type="subcellular location">
    <subcellularLocation>
        <location evidence="1 5">Cytoplasm</location>
        <location evidence="1 5">Cytoskeleton</location>
        <location evidence="1 5">Microtubule organizing center</location>
    </subcellularLocation>
</comment>
<keyword evidence="4 5" id="KW-0206">Cytoskeleton</keyword>
<dbReference type="AlphaFoldDB" id="A0AA35RWA7"/>
<name>A0AA35RWA7_GEOBA</name>
<keyword evidence="8" id="KW-1185">Reference proteome</keyword>
<dbReference type="PANTHER" id="PTHR19302">
    <property type="entry name" value="GAMMA TUBULIN COMPLEX PROTEIN"/>
    <property type="match status" value="1"/>
</dbReference>
<feature type="domain" description="Gamma tubulin complex component protein N-terminal" evidence="6">
    <location>
        <begin position="3"/>
        <end position="186"/>
    </location>
</feature>
<dbReference type="GO" id="GO:0007020">
    <property type="term" value="P:microtubule nucleation"/>
    <property type="evidence" value="ECO:0007669"/>
    <property type="project" value="InterPro"/>
</dbReference>
<dbReference type="GO" id="GO:0005874">
    <property type="term" value="C:microtubule"/>
    <property type="evidence" value="ECO:0007669"/>
    <property type="project" value="UniProtKB-KW"/>
</dbReference>
<keyword evidence="2 5" id="KW-0963">Cytoplasm</keyword>
<organism evidence="7 8">
    <name type="scientific">Geodia barretti</name>
    <name type="common">Barrett's horny sponge</name>
    <dbReference type="NCBI Taxonomy" id="519541"/>
    <lineage>
        <taxon>Eukaryota</taxon>
        <taxon>Metazoa</taxon>
        <taxon>Porifera</taxon>
        <taxon>Demospongiae</taxon>
        <taxon>Heteroscleromorpha</taxon>
        <taxon>Tetractinellida</taxon>
        <taxon>Astrophorina</taxon>
        <taxon>Geodiidae</taxon>
        <taxon>Geodia</taxon>
    </lineage>
</organism>
<dbReference type="GO" id="GO:0043015">
    <property type="term" value="F:gamma-tubulin binding"/>
    <property type="evidence" value="ECO:0007669"/>
    <property type="project" value="InterPro"/>
</dbReference>
<dbReference type="PANTHER" id="PTHR19302:SF27">
    <property type="entry name" value="GAMMA-TUBULIN COMPLEX COMPONENT 4"/>
    <property type="match status" value="1"/>
</dbReference>
<gene>
    <name evidence="7" type="ORF">GBAR_LOCUS10720</name>
</gene>
<accession>A0AA35RWA7</accession>
<dbReference type="GO" id="GO:0000278">
    <property type="term" value="P:mitotic cell cycle"/>
    <property type="evidence" value="ECO:0007669"/>
    <property type="project" value="TreeGrafter"/>
</dbReference>
<dbReference type="Pfam" id="PF17681">
    <property type="entry name" value="GCP_N_terminal"/>
    <property type="match status" value="1"/>
</dbReference>